<dbReference type="Pfam" id="PF00620">
    <property type="entry name" value="RhoGAP"/>
    <property type="match status" value="1"/>
</dbReference>
<keyword evidence="4" id="KW-0440">LIM domain</keyword>
<feature type="compositionally biased region" description="Polar residues" evidence="6">
    <location>
        <begin position="572"/>
        <end position="583"/>
    </location>
</feature>
<comment type="caution">
    <text evidence="9">The sequence shown here is derived from an EMBL/GenBank/DDBJ whole genome shotgun (WGS) entry which is preliminary data.</text>
</comment>
<evidence type="ECO:0008006" key="11">
    <source>
        <dbReference type="Google" id="ProtNLM"/>
    </source>
</evidence>
<keyword evidence="1" id="KW-0343">GTPase activation</keyword>
<feature type="compositionally biased region" description="Polar residues" evidence="6">
    <location>
        <begin position="1048"/>
        <end position="1060"/>
    </location>
</feature>
<feature type="compositionally biased region" description="Polar residues" evidence="6">
    <location>
        <begin position="277"/>
        <end position="289"/>
    </location>
</feature>
<evidence type="ECO:0000313" key="9">
    <source>
        <dbReference type="EMBL" id="TKA24876.1"/>
    </source>
</evidence>
<protein>
    <recommendedName>
        <fullName evidence="11">RhoGAP-domain-containing protein</fullName>
    </recommendedName>
</protein>
<dbReference type="PROSITE" id="PS50238">
    <property type="entry name" value="RHOGAP"/>
    <property type="match status" value="1"/>
</dbReference>
<feature type="coiled-coil region" evidence="5">
    <location>
        <begin position="726"/>
        <end position="760"/>
    </location>
</feature>
<keyword evidence="3 4" id="KW-0862">Zinc</keyword>
<keyword evidence="2 4" id="KW-0479">Metal-binding</keyword>
<feature type="compositionally biased region" description="Low complexity" evidence="6">
    <location>
        <begin position="364"/>
        <end position="378"/>
    </location>
</feature>
<feature type="compositionally biased region" description="Low complexity" evidence="6">
    <location>
        <begin position="706"/>
        <end position="722"/>
    </location>
</feature>
<dbReference type="FunFam" id="2.10.110.10:FF:000044">
    <property type="entry name" value="Rho GTPase activator Rga"/>
    <property type="match status" value="1"/>
</dbReference>
<dbReference type="PROSITE" id="PS00478">
    <property type="entry name" value="LIM_DOMAIN_1"/>
    <property type="match status" value="1"/>
</dbReference>
<dbReference type="GO" id="GO:0046872">
    <property type="term" value="F:metal ion binding"/>
    <property type="evidence" value="ECO:0007669"/>
    <property type="project" value="UniProtKB-KW"/>
</dbReference>
<dbReference type="CDD" id="cd09395">
    <property type="entry name" value="LIM2_Rga"/>
    <property type="match status" value="1"/>
</dbReference>
<feature type="compositionally biased region" description="Basic and acidic residues" evidence="6">
    <location>
        <begin position="402"/>
        <end position="411"/>
    </location>
</feature>
<dbReference type="PANTHER" id="PTHR23176:SF128">
    <property type="entry name" value="RHO GTPASE-ACTIVATING PROTEIN RGD1"/>
    <property type="match status" value="1"/>
</dbReference>
<dbReference type="EMBL" id="NAJL01000040">
    <property type="protein sequence ID" value="TKA24876.1"/>
    <property type="molecule type" value="Genomic_DNA"/>
</dbReference>
<dbReference type="SMART" id="SM00132">
    <property type="entry name" value="LIM"/>
    <property type="match status" value="2"/>
</dbReference>
<evidence type="ECO:0000256" key="1">
    <source>
        <dbReference type="ARBA" id="ARBA00022468"/>
    </source>
</evidence>
<feature type="compositionally biased region" description="Basic and acidic residues" evidence="6">
    <location>
        <begin position="202"/>
        <end position="225"/>
    </location>
</feature>
<organism evidence="9 10">
    <name type="scientific">Salinomyces thailandicus</name>
    <dbReference type="NCBI Taxonomy" id="706561"/>
    <lineage>
        <taxon>Eukaryota</taxon>
        <taxon>Fungi</taxon>
        <taxon>Dikarya</taxon>
        <taxon>Ascomycota</taxon>
        <taxon>Pezizomycotina</taxon>
        <taxon>Dothideomycetes</taxon>
        <taxon>Dothideomycetidae</taxon>
        <taxon>Mycosphaerellales</taxon>
        <taxon>Teratosphaeriaceae</taxon>
        <taxon>Salinomyces</taxon>
    </lineage>
</organism>
<evidence type="ECO:0000256" key="2">
    <source>
        <dbReference type="ARBA" id="ARBA00022723"/>
    </source>
</evidence>
<feature type="region of interest" description="Disordered" evidence="6">
    <location>
        <begin position="138"/>
        <end position="722"/>
    </location>
</feature>
<feature type="compositionally biased region" description="Polar residues" evidence="6">
    <location>
        <begin position="508"/>
        <end position="521"/>
    </location>
</feature>
<feature type="domain" description="LIM zinc-binding" evidence="7">
    <location>
        <begin position="21"/>
        <end position="83"/>
    </location>
</feature>
<dbReference type="AlphaFoldDB" id="A0A4U0TSG7"/>
<dbReference type="CDD" id="cd09394">
    <property type="entry name" value="LIM1_Rga"/>
    <property type="match status" value="1"/>
</dbReference>
<feature type="region of interest" description="Disordered" evidence="6">
    <location>
        <begin position="996"/>
        <end position="1062"/>
    </location>
</feature>
<proteinExistence type="predicted"/>
<sequence length="1264" mass="137208">MAVESPGVYEESPHDQEDVVYPCKGCGEILEEGKAFELAGNRWHIDCFRCNTCGTLLDSDANLLLLGDGSLICNNCTYSCNACGNKIEDLAILTGDQAFCAACFRCRNCKRKIENLRYARTSQGIFCMSCHESLMARRRKKAKTAPRQAQGGANATGDKALPSLPPGAAPTSAFSPDIETPLSEPYSEHSGRRSPRQHLKSRKDASTNNLKRDVSPVSDGARKEGQMLPASTYGESGRPSNVSSEAEDGEERGFLPMAYDPNPGPPSGVARKPISRPQDSSSSPVQTDTRPPKDYFSGSRLSARPPPRDALHDERSASSRSVSTERDHETPRTAKQSKTSPHIFYQEKGRQPKAQAVGQSQGTPAPGSAAASPAAAAGQNGRVERPKPQHLDTNSFTLSRNEGFKLQDVPKTKKAGSRSSSRAKSPMLVSPVDASAKEERSDRNVSPLSEDSLDTGVNPFKDPRRRENAAPSAMQPPPRHADRPARGDSLGPAGLRPKVTTPEPQPPSQLGTPSTVSTQLARSHERKGSASSVPSSFADAHSSLSRDHSRSNPKAIESPPFRGSFDAPPPRNSSRPTAPSRSVANGDFIAPRAPPPPPPTEHRHKNSESISTMQSSDARSDEQPSPALRSAGLPKHSADGAFSMEEEMARILRGDKRESKDQGGDTAQSVLRRVSNAVKHGRSFSDRGLSSAGKSAQSPQNADFEISSPIPLGSPSISSPTSKEPLEALRAVLRRQAQRIAELEQQNSLLQDQANSSDEIKAATTELRQKRDTMVVLDTQREMVVAELESMTNHLKRAKDANQPLDLNALKTDILKDFADALQRLKDQMSNQIEDLMHKRNELTDEIGSLIQMKDKGFQEYESLSNKNAQLLDMNNQLVHSIQETYKANRVPNGTGATNGLGIYNPALKPDTPSSSDVRNLNLVSTDSSMPNLLQETEAEPATVLTAPQVVNIRKGQPKKFNWRKGGEKMAKNVTKGIKGAFAAERVPERVPERKEIGMPYGDPQNQAQQATGGSDQGSLNSKQVADGRGGAGFGWRGQKGPGPRSAGFTNMKNTSSANLSAPAADPSVLFGSELEARCEHENRLIPSIVTRCVEEVEARGMDIEGIYRKSGGSGQVKTVQHGFEKDGAYDISDLDLDIHAVTSALKQYFRKLPTPLITYDVYETFLEAGYTTDREKQAVCLRAAVAELPEHHRNCLEFLVQHLARVMVHEGVNLMTPLNLSVVFAPTIMRPLSIEREMSDMQAQRTALQALLDLQGGVFDGEE</sequence>
<dbReference type="PROSITE" id="PS50023">
    <property type="entry name" value="LIM_DOMAIN_2"/>
    <property type="match status" value="1"/>
</dbReference>
<feature type="compositionally biased region" description="Polar residues" evidence="6">
    <location>
        <begin position="608"/>
        <end position="617"/>
    </location>
</feature>
<feature type="compositionally biased region" description="Basic and acidic residues" evidence="6">
    <location>
        <begin position="647"/>
        <end position="663"/>
    </location>
</feature>
<dbReference type="InterPro" id="IPR001781">
    <property type="entry name" value="Znf_LIM"/>
</dbReference>
<evidence type="ECO:0000259" key="8">
    <source>
        <dbReference type="PROSITE" id="PS50238"/>
    </source>
</evidence>
<dbReference type="InterPro" id="IPR050729">
    <property type="entry name" value="Rho-GAP"/>
</dbReference>
<evidence type="ECO:0000259" key="7">
    <source>
        <dbReference type="PROSITE" id="PS50023"/>
    </source>
</evidence>
<name>A0A4U0TSG7_9PEZI</name>
<dbReference type="GO" id="GO:0007165">
    <property type="term" value="P:signal transduction"/>
    <property type="evidence" value="ECO:0007669"/>
    <property type="project" value="InterPro"/>
</dbReference>
<dbReference type="Gene3D" id="1.10.555.10">
    <property type="entry name" value="Rho GTPase activation protein"/>
    <property type="match status" value="1"/>
</dbReference>
<feature type="compositionally biased region" description="Polar residues" evidence="6">
    <location>
        <begin position="692"/>
        <end position="701"/>
    </location>
</feature>
<feature type="compositionally biased region" description="Polar residues" evidence="6">
    <location>
        <begin position="391"/>
        <end position="400"/>
    </location>
</feature>
<dbReference type="Gene3D" id="2.10.110.10">
    <property type="entry name" value="Cysteine Rich Protein"/>
    <property type="match status" value="2"/>
</dbReference>
<feature type="compositionally biased region" description="Polar residues" evidence="6">
    <location>
        <begin position="1004"/>
        <end position="1024"/>
    </location>
</feature>
<evidence type="ECO:0000256" key="6">
    <source>
        <dbReference type="SAM" id="MobiDB-lite"/>
    </source>
</evidence>
<dbReference type="PANTHER" id="PTHR23176">
    <property type="entry name" value="RHO/RAC/CDC GTPASE-ACTIVATING PROTEIN"/>
    <property type="match status" value="1"/>
</dbReference>
<dbReference type="SUPFAM" id="SSF48350">
    <property type="entry name" value="GTPase activation domain, GAP"/>
    <property type="match status" value="1"/>
</dbReference>
<dbReference type="Pfam" id="PF00412">
    <property type="entry name" value="LIM"/>
    <property type="match status" value="1"/>
</dbReference>
<feature type="compositionally biased region" description="Basic residues" evidence="6">
    <location>
        <begin position="192"/>
        <end position="201"/>
    </location>
</feature>
<dbReference type="InterPro" id="IPR000198">
    <property type="entry name" value="RhoGAP_dom"/>
</dbReference>
<feature type="compositionally biased region" description="Gly residues" evidence="6">
    <location>
        <begin position="1028"/>
        <end position="1041"/>
    </location>
</feature>
<dbReference type="OrthoDB" id="79452at2759"/>
<dbReference type="GO" id="GO:0005096">
    <property type="term" value="F:GTPase activator activity"/>
    <property type="evidence" value="ECO:0007669"/>
    <property type="project" value="UniProtKB-KW"/>
</dbReference>
<feature type="coiled-coil region" evidence="5">
    <location>
        <begin position="815"/>
        <end position="853"/>
    </location>
</feature>
<gene>
    <name evidence="9" type="ORF">B0A50_06605</name>
</gene>
<dbReference type="SMART" id="SM00324">
    <property type="entry name" value="RhoGAP"/>
    <property type="match status" value="1"/>
</dbReference>
<feature type="compositionally biased region" description="Basic and acidic residues" evidence="6">
    <location>
        <begin position="306"/>
        <end position="332"/>
    </location>
</feature>
<dbReference type="FunFam" id="1.10.555.10:FF:000043">
    <property type="entry name" value="Rho GTPase activator Rga"/>
    <property type="match status" value="1"/>
</dbReference>
<keyword evidence="5" id="KW-0175">Coiled coil</keyword>
<evidence type="ECO:0000256" key="5">
    <source>
        <dbReference type="SAM" id="Coils"/>
    </source>
</evidence>
<accession>A0A4U0TSG7</accession>
<keyword evidence="10" id="KW-1185">Reference proteome</keyword>
<feature type="domain" description="Rho-GAP" evidence="8">
    <location>
        <begin position="1073"/>
        <end position="1260"/>
    </location>
</feature>
<evidence type="ECO:0000256" key="3">
    <source>
        <dbReference type="ARBA" id="ARBA00022833"/>
    </source>
</evidence>
<dbReference type="Proteomes" id="UP000308549">
    <property type="component" value="Unassembled WGS sequence"/>
</dbReference>
<dbReference type="GO" id="GO:0005938">
    <property type="term" value="C:cell cortex"/>
    <property type="evidence" value="ECO:0007669"/>
    <property type="project" value="UniProtKB-ARBA"/>
</dbReference>
<reference evidence="9 10" key="1">
    <citation type="submission" date="2017-03" db="EMBL/GenBank/DDBJ databases">
        <title>Genomes of endolithic fungi from Antarctica.</title>
        <authorList>
            <person name="Coleine C."/>
            <person name="Masonjones S."/>
            <person name="Stajich J.E."/>
        </authorList>
    </citation>
    <scope>NUCLEOTIDE SEQUENCE [LARGE SCALE GENOMIC DNA]</scope>
    <source>
        <strain evidence="9 10">CCFEE 6315</strain>
    </source>
</reference>
<dbReference type="CDD" id="cd00159">
    <property type="entry name" value="RhoGAP"/>
    <property type="match status" value="1"/>
</dbReference>
<dbReference type="InterPro" id="IPR008936">
    <property type="entry name" value="Rho_GTPase_activation_prot"/>
</dbReference>
<evidence type="ECO:0000313" key="10">
    <source>
        <dbReference type="Proteomes" id="UP000308549"/>
    </source>
</evidence>
<evidence type="ECO:0000256" key="4">
    <source>
        <dbReference type="PROSITE-ProRule" id="PRU00125"/>
    </source>
</evidence>